<dbReference type="PANTHER" id="PTHR37721">
    <property type="entry name" value="OS05G0464200 PROTEIN"/>
    <property type="match status" value="1"/>
</dbReference>
<evidence type="ECO:0000313" key="2">
    <source>
        <dbReference type="EMBL" id="TQD99170.1"/>
    </source>
</evidence>
<proteinExistence type="predicted"/>
<evidence type="ECO:0000313" key="3">
    <source>
        <dbReference type="Proteomes" id="UP000315295"/>
    </source>
</evidence>
<feature type="region of interest" description="Disordered" evidence="1">
    <location>
        <begin position="37"/>
        <end position="76"/>
    </location>
</feature>
<dbReference type="PANTHER" id="PTHR37721:SF1">
    <property type="entry name" value="OS05G0464200 PROTEIN"/>
    <property type="match status" value="1"/>
</dbReference>
<sequence length="76" mass="7849">METGSSTPQEKKNVTFPPRRGQIKAKIFESLVKAVTNMTSKPGAQGKNRGEGNGGGGSASTTSPPSTYSSDANSDM</sequence>
<feature type="region of interest" description="Disordered" evidence="1">
    <location>
        <begin position="1"/>
        <end position="21"/>
    </location>
</feature>
<feature type="compositionally biased region" description="Low complexity" evidence="1">
    <location>
        <begin position="59"/>
        <end position="70"/>
    </location>
</feature>
<comment type="caution">
    <text evidence="2">The sequence shown here is derived from an EMBL/GenBank/DDBJ whole genome shotgun (WGS) entry which is preliminary data.</text>
</comment>
<keyword evidence="3" id="KW-1185">Reference proteome</keyword>
<evidence type="ECO:0000256" key="1">
    <source>
        <dbReference type="SAM" id="MobiDB-lite"/>
    </source>
</evidence>
<gene>
    <name evidence="2" type="ORF">C1H46_015180</name>
</gene>
<accession>A0A540MK60</accession>
<dbReference type="AlphaFoldDB" id="A0A540MK60"/>
<organism evidence="2 3">
    <name type="scientific">Malus baccata</name>
    <name type="common">Siberian crab apple</name>
    <name type="synonym">Pyrus baccata</name>
    <dbReference type="NCBI Taxonomy" id="106549"/>
    <lineage>
        <taxon>Eukaryota</taxon>
        <taxon>Viridiplantae</taxon>
        <taxon>Streptophyta</taxon>
        <taxon>Embryophyta</taxon>
        <taxon>Tracheophyta</taxon>
        <taxon>Spermatophyta</taxon>
        <taxon>Magnoliopsida</taxon>
        <taxon>eudicotyledons</taxon>
        <taxon>Gunneridae</taxon>
        <taxon>Pentapetalae</taxon>
        <taxon>rosids</taxon>
        <taxon>fabids</taxon>
        <taxon>Rosales</taxon>
        <taxon>Rosaceae</taxon>
        <taxon>Amygdaloideae</taxon>
        <taxon>Maleae</taxon>
        <taxon>Malus</taxon>
    </lineage>
</organism>
<name>A0A540MK60_MALBA</name>
<dbReference type="Proteomes" id="UP000315295">
    <property type="component" value="Unassembled WGS sequence"/>
</dbReference>
<dbReference type="EMBL" id="VIEB01000240">
    <property type="protein sequence ID" value="TQD99170.1"/>
    <property type="molecule type" value="Genomic_DNA"/>
</dbReference>
<reference evidence="2 3" key="1">
    <citation type="journal article" date="2019" name="G3 (Bethesda)">
        <title>Sequencing of a Wild Apple (Malus baccata) Genome Unravels the Differences Between Cultivated and Wild Apple Species Regarding Disease Resistance and Cold Tolerance.</title>
        <authorList>
            <person name="Chen X."/>
        </authorList>
    </citation>
    <scope>NUCLEOTIDE SEQUENCE [LARGE SCALE GENOMIC DNA]</scope>
    <source>
        <strain evidence="3">cv. Shandingzi</strain>
        <tissue evidence="2">Leaves</tissue>
    </source>
</reference>
<protein>
    <submittedName>
        <fullName evidence="2">Uncharacterized protein</fullName>
    </submittedName>
</protein>